<keyword evidence="5 6" id="KW-0539">Nucleus</keyword>
<name>A0A443S4X1_9ACAR</name>
<dbReference type="InterPro" id="IPR003194">
    <property type="entry name" value="TFIIA_gsu"/>
</dbReference>
<comment type="subcellular location">
    <subcellularLocation>
        <location evidence="1 6">Nucleus</location>
    </subcellularLocation>
</comment>
<reference evidence="9 10" key="1">
    <citation type="journal article" date="2018" name="Gigascience">
        <title>Genomes of trombidid mites reveal novel predicted allergens and laterally-transferred genes associated with secondary metabolism.</title>
        <authorList>
            <person name="Dong X."/>
            <person name="Chaisiri K."/>
            <person name="Xia D."/>
            <person name="Armstrong S.D."/>
            <person name="Fang Y."/>
            <person name="Donnelly M.J."/>
            <person name="Kadowaki T."/>
            <person name="McGarry J.W."/>
            <person name="Darby A.C."/>
            <person name="Makepeace B.L."/>
        </authorList>
    </citation>
    <scope>NUCLEOTIDE SEQUENCE [LARGE SCALE GENOMIC DNA]</scope>
    <source>
        <strain evidence="9">UoL-UT</strain>
    </source>
</reference>
<evidence type="ECO:0000313" key="10">
    <source>
        <dbReference type="Proteomes" id="UP000288716"/>
    </source>
</evidence>
<dbReference type="Gene3D" id="2.30.18.10">
    <property type="entry name" value="Transcription factor IIA (TFIIA), beta-barrel domain"/>
    <property type="match status" value="1"/>
</dbReference>
<dbReference type="InterPro" id="IPR009083">
    <property type="entry name" value="TFIIA_a-hlx"/>
</dbReference>
<sequence length="135" mass="15966">MSYEIYRNTTIGITLLDTLEEMIKNEQLTNRIIRRVLREFDKHICEKVSKCDVNVDIYKSITDDDNYKCLSTYRFCDNVWTLILRNVTVTIKDPGYVDHHVKKIFIEKLKIVACEAKDEKRESKARKKQSMDLGD</sequence>
<comment type="similarity">
    <text evidence="2 6">Belongs to the TFIIA subunit 2 family.</text>
</comment>
<dbReference type="Pfam" id="PF02268">
    <property type="entry name" value="TFIIA_gamma_N"/>
    <property type="match status" value="1"/>
</dbReference>
<evidence type="ECO:0000256" key="5">
    <source>
        <dbReference type="ARBA" id="ARBA00023242"/>
    </source>
</evidence>
<dbReference type="EMBL" id="NCKV01008477">
    <property type="protein sequence ID" value="RWS22553.1"/>
    <property type="molecule type" value="Genomic_DNA"/>
</dbReference>
<comment type="function">
    <text evidence="6">TFIIA is a component of the transcription machinery of RNA polymerase II and plays an important role in transcriptional activation.</text>
</comment>
<feature type="domain" description="Transcription initiation factor IIA gamma subunit N-terminal" evidence="7">
    <location>
        <begin position="2"/>
        <end position="46"/>
    </location>
</feature>
<dbReference type="GO" id="GO:0006367">
    <property type="term" value="P:transcription initiation at RNA polymerase II promoter"/>
    <property type="evidence" value="ECO:0007669"/>
    <property type="project" value="InterPro"/>
</dbReference>
<evidence type="ECO:0000259" key="8">
    <source>
        <dbReference type="Pfam" id="PF02751"/>
    </source>
</evidence>
<evidence type="ECO:0000256" key="2">
    <source>
        <dbReference type="ARBA" id="ARBA00007675"/>
    </source>
</evidence>
<evidence type="ECO:0000313" key="9">
    <source>
        <dbReference type="EMBL" id="RWS22553.1"/>
    </source>
</evidence>
<dbReference type="InterPro" id="IPR015871">
    <property type="entry name" value="TFIIA_gsu_C"/>
</dbReference>
<evidence type="ECO:0000256" key="1">
    <source>
        <dbReference type="ARBA" id="ARBA00004123"/>
    </source>
</evidence>
<dbReference type="PIRSF" id="PIRSF009415">
    <property type="entry name" value="Hum_TFIIA_gamma"/>
    <property type="match status" value="1"/>
</dbReference>
<comment type="caution">
    <text evidence="9">The sequence shown here is derived from an EMBL/GenBank/DDBJ whole genome shotgun (WGS) entry which is preliminary data.</text>
</comment>
<dbReference type="InterPro" id="IPR015872">
    <property type="entry name" value="TFIIA_gsu_N"/>
</dbReference>
<keyword evidence="4 6" id="KW-0804">Transcription</keyword>
<organism evidence="9 10">
    <name type="scientific">Leptotrombidium deliense</name>
    <dbReference type="NCBI Taxonomy" id="299467"/>
    <lineage>
        <taxon>Eukaryota</taxon>
        <taxon>Metazoa</taxon>
        <taxon>Ecdysozoa</taxon>
        <taxon>Arthropoda</taxon>
        <taxon>Chelicerata</taxon>
        <taxon>Arachnida</taxon>
        <taxon>Acari</taxon>
        <taxon>Acariformes</taxon>
        <taxon>Trombidiformes</taxon>
        <taxon>Prostigmata</taxon>
        <taxon>Anystina</taxon>
        <taxon>Parasitengona</taxon>
        <taxon>Trombiculoidea</taxon>
        <taxon>Trombiculidae</taxon>
        <taxon>Leptotrombidium</taxon>
    </lineage>
</organism>
<proteinExistence type="inferred from homology"/>
<dbReference type="GO" id="GO:0005672">
    <property type="term" value="C:transcription factor TFIIA complex"/>
    <property type="evidence" value="ECO:0007669"/>
    <property type="project" value="InterPro"/>
</dbReference>
<evidence type="ECO:0000256" key="6">
    <source>
        <dbReference type="PIRNR" id="PIRNR009415"/>
    </source>
</evidence>
<dbReference type="OrthoDB" id="586585at2759"/>
<dbReference type="PANTHER" id="PTHR10966">
    <property type="entry name" value="TRANSCRIPTION INITIATION FACTOR IIA SUBUNIT 2"/>
    <property type="match status" value="1"/>
</dbReference>
<gene>
    <name evidence="9" type="ORF">B4U80_04625</name>
</gene>
<accession>A0A443S4X1</accession>
<dbReference type="VEuPathDB" id="VectorBase:LDEU009487"/>
<dbReference type="CDD" id="cd10014">
    <property type="entry name" value="TFIIA_gamma_C"/>
    <property type="match status" value="1"/>
</dbReference>
<dbReference type="AlphaFoldDB" id="A0A443S4X1"/>
<evidence type="ECO:0000256" key="3">
    <source>
        <dbReference type="ARBA" id="ARBA00023015"/>
    </source>
</evidence>
<dbReference type="Pfam" id="PF02751">
    <property type="entry name" value="TFIIA_gamma_C"/>
    <property type="match status" value="1"/>
</dbReference>
<keyword evidence="3 6" id="KW-0805">Transcription regulation</keyword>
<dbReference type="SUPFAM" id="SSF50784">
    <property type="entry name" value="Transcription factor IIA (TFIIA), beta-barrel domain"/>
    <property type="match status" value="1"/>
</dbReference>
<evidence type="ECO:0000259" key="7">
    <source>
        <dbReference type="Pfam" id="PF02268"/>
    </source>
</evidence>
<dbReference type="Gene3D" id="1.10.287.190">
    <property type="entry name" value="Transcription factor IIA gamma subunit, alpha-helical domain"/>
    <property type="match status" value="1"/>
</dbReference>
<evidence type="ECO:0000256" key="4">
    <source>
        <dbReference type="ARBA" id="ARBA00023163"/>
    </source>
</evidence>
<keyword evidence="10" id="KW-1185">Reference proteome</keyword>
<dbReference type="Proteomes" id="UP000288716">
    <property type="component" value="Unassembled WGS sequence"/>
</dbReference>
<feature type="domain" description="Transcription initiation factor IIA gamma subunit C-terminal" evidence="8">
    <location>
        <begin position="70"/>
        <end position="116"/>
    </location>
</feature>
<dbReference type="SUPFAM" id="SSF47396">
    <property type="entry name" value="Transcription factor IIA (TFIIA), alpha-helical domain"/>
    <property type="match status" value="1"/>
</dbReference>
<protein>
    <recommendedName>
        <fullName evidence="6">Transcription initiation factor IIA subunit 2</fullName>
    </recommendedName>
</protein>
<dbReference type="STRING" id="299467.A0A443S4X1"/>
<dbReference type="InterPro" id="IPR009088">
    <property type="entry name" value="TFIIA_b-brl"/>
</dbReference>